<dbReference type="RefSeq" id="XP_044653244.1">
    <property type="nucleotide sequence ID" value="XM_044797309.1"/>
</dbReference>
<gene>
    <name evidence="1" type="ORF">CKM354_000216100</name>
</gene>
<dbReference type="Proteomes" id="UP000825890">
    <property type="component" value="Unassembled WGS sequence"/>
</dbReference>
<organism evidence="1 2">
    <name type="scientific">Cercospora kikuchii</name>
    <dbReference type="NCBI Taxonomy" id="84275"/>
    <lineage>
        <taxon>Eukaryota</taxon>
        <taxon>Fungi</taxon>
        <taxon>Dikarya</taxon>
        <taxon>Ascomycota</taxon>
        <taxon>Pezizomycotina</taxon>
        <taxon>Dothideomycetes</taxon>
        <taxon>Dothideomycetidae</taxon>
        <taxon>Mycosphaerellales</taxon>
        <taxon>Mycosphaerellaceae</taxon>
        <taxon>Cercospora</taxon>
    </lineage>
</organism>
<comment type="caution">
    <text evidence="1">The sequence shown here is derived from an EMBL/GenBank/DDBJ whole genome shotgun (WGS) entry which is preliminary data.</text>
</comment>
<name>A0A9P3C8R5_9PEZI</name>
<sequence>MNSGSCGVFTKNPIHLSFPIFPPGHTNSSHNHGGTMAPSQRICLLSLPTEIRCLIYEGILRLNMNCNLFQYWCEAPYWRHGGHFQRIVRRPYVKFSIPWTNMRLACKTIYYELTDFMRTGSALNNLETNTWKLDMPLLRFPTMFSWTRDYHFAEMTWQRLPCTPHNVHSLHLTTRIPKERQTGRPSLWCEKYTAHRLQFELYQTINHVLHCGPLMRVGSRLAEPIHVETVRIEVGFEADDFPLEANDTDYWSEEDREESVDDLYDQIAQWCSLGVGYGLIDKFEIVSPFGTSTLPVSKYQFAKPVHWSAPQGRDPRWSWGMSVVTDRKARDL</sequence>
<protein>
    <submittedName>
        <fullName evidence="1">Uncharacterized protein</fullName>
    </submittedName>
</protein>
<proteinExistence type="predicted"/>
<accession>A0A9P3C8R5</accession>
<keyword evidence="2" id="KW-1185">Reference proteome</keyword>
<dbReference type="OrthoDB" id="3813486at2759"/>
<dbReference type="AlphaFoldDB" id="A0A9P3C8R5"/>
<dbReference type="GeneID" id="68287736"/>
<reference evidence="1 2" key="1">
    <citation type="submission" date="2021-01" db="EMBL/GenBank/DDBJ databases">
        <title>Cercospora kikuchii MAFF 305040 whole genome shotgun sequence.</title>
        <authorList>
            <person name="Kashiwa T."/>
            <person name="Suzuki T."/>
        </authorList>
    </citation>
    <scope>NUCLEOTIDE SEQUENCE [LARGE SCALE GENOMIC DNA]</scope>
    <source>
        <strain evidence="1 2">MAFF 305040</strain>
    </source>
</reference>
<dbReference type="EMBL" id="BOLY01000001">
    <property type="protein sequence ID" value="GIZ38757.1"/>
    <property type="molecule type" value="Genomic_DNA"/>
</dbReference>
<evidence type="ECO:0000313" key="1">
    <source>
        <dbReference type="EMBL" id="GIZ38757.1"/>
    </source>
</evidence>
<evidence type="ECO:0000313" key="2">
    <source>
        <dbReference type="Proteomes" id="UP000825890"/>
    </source>
</evidence>